<dbReference type="Gene3D" id="1.20.120.330">
    <property type="entry name" value="Nucleotidyltransferases domain 2"/>
    <property type="match status" value="1"/>
</dbReference>
<accession>A0A7R7TDJ7</accession>
<dbReference type="Proteomes" id="UP000596099">
    <property type="component" value="Chromosome"/>
</dbReference>
<dbReference type="AlphaFoldDB" id="A0A7R7TDJ7"/>
<evidence type="ECO:0008006" key="3">
    <source>
        <dbReference type="Google" id="ProtNLM"/>
    </source>
</evidence>
<dbReference type="EMBL" id="AP024270">
    <property type="protein sequence ID" value="BCP65975.1"/>
    <property type="molecule type" value="Genomic_DNA"/>
</dbReference>
<protein>
    <recommendedName>
        <fullName evidence="3">HEPN domain-containing protein</fullName>
    </recommendedName>
</protein>
<gene>
    <name evidence="1" type="ORF">TthHB5018_09090</name>
</gene>
<proteinExistence type="predicted"/>
<evidence type="ECO:0000313" key="2">
    <source>
        <dbReference type="Proteomes" id="UP000596099"/>
    </source>
</evidence>
<sequence>MPFDWREYLELAKDLAVQRGVGYSSEAAKRSAVSRAYYSAFCLVRNYAEAKLGFQRTKGAKEHTDLRNYLQMKGKVRLVSCLVDLRRWRNACDYDDEVPNLDDHVRNAIDRAEKAIQECR</sequence>
<reference evidence="2" key="1">
    <citation type="submission" date="2021-01" db="EMBL/GenBank/DDBJ databases">
        <title>Complete Genome Sequence of Thermus thermophilus Strain HB5018, Isolated from Mine Onsen Hot Spring.</title>
        <authorList>
            <person name="Miyazaki K."/>
            <person name="Moriya T."/>
            <person name="Nemoto N."/>
            <person name="Oshima T."/>
            <person name="Yura K."/>
            <person name="Bessho Y."/>
        </authorList>
    </citation>
    <scope>NUCLEOTIDE SEQUENCE [LARGE SCALE GENOMIC DNA]</scope>
    <source>
        <strain evidence="2">HB5018</strain>
    </source>
</reference>
<organism evidence="1 2">
    <name type="scientific">Thermus thermophilus</name>
    <dbReference type="NCBI Taxonomy" id="274"/>
    <lineage>
        <taxon>Bacteria</taxon>
        <taxon>Thermotogati</taxon>
        <taxon>Deinococcota</taxon>
        <taxon>Deinococci</taxon>
        <taxon>Thermales</taxon>
        <taxon>Thermaceae</taxon>
        <taxon>Thermus</taxon>
    </lineage>
</organism>
<evidence type="ECO:0000313" key="1">
    <source>
        <dbReference type="EMBL" id="BCP65975.1"/>
    </source>
</evidence>
<name>A0A7R7TDJ7_THETH</name>